<organism evidence="2">
    <name type="scientific">Opuntia streptacantha</name>
    <name type="common">Prickly pear cactus</name>
    <name type="synonym">Opuntia cardona</name>
    <dbReference type="NCBI Taxonomy" id="393608"/>
    <lineage>
        <taxon>Eukaryota</taxon>
        <taxon>Viridiplantae</taxon>
        <taxon>Streptophyta</taxon>
        <taxon>Embryophyta</taxon>
        <taxon>Tracheophyta</taxon>
        <taxon>Spermatophyta</taxon>
        <taxon>Magnoliopsida</taxon>
        <taxon>eudicotyledons</taxon>
        <taxon>Gunneridae</taxon>
        <taxon>Pentapetalae</taxon>
        <taxon>Caryophyllales</taxon>
        <taxon>Cactineae</taxon>
        <taxon>Cactaceae</taxon>
        <taxon>Opuntioideae</taxon>
        <taxon>Opuntia</taxon>
    </lineage>
</organism>
<dbReference type="PANTHER" id="PTHR35138">
    <property type="entry name" value="OS01G0225300 PROTEIN"/>
    <property type="match status" value="1"/>
</dbReference>
<feature type="region of interest" description="Disordered" evidence="1">
    <location>
        <begin position="46"/>
        <end position="69"/>
    </location>
</feature>
<reference evidence="2" key="2">
    <citation type="submission" date="2020-07" db="EMBL/GenBank/DDBJ databases">
        <authorList>
            <person name="Vera ALvarez R."/>
            <person name="Arias-Moreno D.M."/>
            <person name="Jimenez-Jacinto V."/>
            <person name="Jimenez-Bremont J.F."/>
            <person name="Swaminathan K."/>
            <person name="Moose S.P."/>
            <person name="Guerrero-Gonzalez M.L."/>
            <person name="Marino-Ramirez L."/>
            <person name="Landsman D."/>
            <person name="Rodriguez-Kessler M."/>
            <person name="Delgado-Sanchez P."/>
        </authorList>
    </citation>
    <scope>NUCLEOTIDE SEQUENCE</scope>
    <source>
        <tissue evidence="2">Cladode</tissue>
    </source>
</reference>
<proteinExistence type="predicted"/>
<accession>A0A7C9AY26</accession>
<dbReference type="EMBL" id="GISG01283545">
    <property type="protein sequence ID" value="MBA4679492.1"/>
    <property type="molecule type" value="Transcribed_RNA"/>
</dbReference>
<dbReference type="AlphaFoldDB" id="A0A7C9AY26"/>
<name>A0A7C9AY26_OPUST</name>
<evidence type="ECO:0000256" key="1">
    <source>
        <dbReference type="SAM" id="MobiDB-lite"/>
    </source>
</evidence>
<sequence length="100" mass="11043">MVDSSGHYMKEQLQTSPLLPRITMVGIATTEPGPMSKATIKKTMEDLSKELEQEGPGGSASNSDKCYHEDRDPLFVANVGDYYSNMGRTSSPRWVRGMQS</sequence>
<protein>
    <submittedName>
        <fullName evidence="2">Uncharacterized protein</fullName>
    </submittedName>
</protein>
<reference evidence="2" key="1">
    <citation type="journal article" date="2013" name="J. Plant Res.">
        <title>Effect of fungi and light on seed germination of three Opuntia species from semiarid lands of central Mexico.</title>
        <authorList>
            <person name="Delgado-Sanchez P."/>
            <person name="Jimenez-Bremont J.F."/>
            <person name="Guerrero-Gonzalez Mde L."/>
            <person name="Flores J."/>
        </authorList>
    </citation>
    <scope>NUCLEOTIDE SEQUENCE</scope>
    <source>
        <tissue evidence="2">Cladode</tissue>
    </source>
</reference>
<evidence type="ECO:0000313" key="2">
    <source>
        <dbReference type="EMBL" id="MBA4679492.1"/>
    </source>
</evidence>
<dbReference type="PANTHER" id="PTHR35138:SF1">
    <property type="entry name" value="MYB-LIKE DOMAIN-CONTAINING PROTEIN"/>
    <property type="match status" value="1"/>
</dbReference>